<feature type="region of interest" description="Disordered" evidence="1">
    <location>
        <begin position="283"/>
        <end position="324"/>
    </location>
</feature>
<protein>
    <submittedName>
        <fullName evidence="2">Uncharacterized protein</fullName>
    </submittedName>
</protein>
<dbReference type="AlphaFoldDB" id="A0A158JYI7"/>
<reference evidence="2" key="1">
    <citation type="submission" date="2016-01" db="EMBL/GenBank/DDBJ databases">
        <authorList>
            <person name="Peeters Charlotte."/>
        </authorList>
    </citation>
    <scope>NUCLEOTIDE SEQUENCE</scope>
    <source>
        <strain evidence="2">LMG 22936</strain>
    </source>
</reference>
<sequence>MTAPMIDVQGDLLLPTLYPLANQAASFGREWMAVHARPVFSEYEVPFYAARLLTAYVSALTIRDATSSYTPASLWHNLSRPDFDALLGRLTGGAAPSPVPFESTTSGVAAPSAIPPVKRVASRKLAGGAIALASAGALAWLMFGTEHGPKRDEQPQAITPATQAAPVVAEHAAPPSATPVVSVSAAPASAASALHMAAASAGPVVARAFPAATDPVAAKATNSVARDVVSAVPSLSSKTSSRARALPKSSKIAAKSEVKTAAAHSKASEVYPAPSHVTTKSLRATREASVDQHRGKRRVADASANSARAVAHDRLTATRDAQADATRISRRAAVPVVVHQDDKPAAPPASRTMSVAEMYDMLQHSPTLDDNSSLARSGPRGRAQAGNASSAGVQLSKQRVTDAPGEFMK</sequence>
<evidence type="ECO:0000313" key="3">
    <source>
        <dbReference type="Proteomes" id="UP000054717"/>
    </source>
</evidence>
<dbReference type="STRING" id="326475.AWB66_04848"/>
<dbReference type="EMBL" id="FCNZ02000022">
    <property type="protein sequence ID" value="SAL73509.1"/>
    <property type="molecule type" value="Genomic_DNA"/>
</dbReference>
<dbReference type="Proteomes" id="UP000054717">
    <property type="component" value="Unassembled WGS sequence"/>
</dbReference>
<evidence type="ECO:0000256" key="1">
    <source>
        <dbReference type="SAM" id="MobiDB-lite"/>
    </source>
</evidence>
<feature type="compositionally biased region" description="Polar residues" evidence="1">
    <location>
        <begin position="365"/>
        <end position="375"/>
    </location>
</feature>
<evidence type="ECO:0000313" key="2">
    <source>
        <dbReference type="EMBL" id="SAL73509.1"/>
    </source>
</evidence>
<comment type="caution">
    <text evidence="2">The sequence shown here is derived from an EMBL/GenBank/DDBJ whole genome shotgun (WGS) entry which is preliminary data.</text>
</comment>
<feature type="region of interest" description="Disordered" evidence="1">
    <location>
        <begin position="365"/>
        <end position="409"/>
    </location>
</feature>
<feature type="compositionally biased region" description="Polar residues" evidence="1">
    <location>
        <begin position="386"/>
        <end position="398"/>
    </location>
</feature>
<feature type="compositionally biased region" description="Basic and acidic residues" evidence="1">
    <location>
        <begin position="284"/>
        <end position="293"/>
    </location>
</feature>
<gene>
    <name evidence="2" type="ORF">AWB66_04848</name>
</gene>
<dbReference type="RefSeq" id="WP_159462933.1">
    <property type="nucleotide sequence ID" value="NZ_FCNZ02000022.1"/>
</dbReference>
<name>A0A158JYI7_9BURK</name>
<accession>A0A158JYI7</accession>
<proteinExistence type="predicted"/>
<keyword evidence="3" id="KW-1185">Reference proteome</keyword>
<organism evidence="2 3">
    <name type="scientific">Caballeronia telluris</name>
    <dbReference type="NCBI Taxonomy" id="326475"/>
    <lineage>
        <taxon>Bacteria</taxon>
        <taxon>Pseudomonadati</taxon>
        <taxon>Pseudomonadota</taxon>
        <taxon>Betaproteobacteria</taxon>
        <taxon>Burkholderiales</taxon>
        <taxon>Burkholderiaceae</taxon>
        <taxon>Caballeronia</taxon>
    </lineage>
</organism>